<keyword evidence="3" id="KW-1185">Reference proteome</keyword>
<evidence type="ECO:0000256" key="1">
    <source>
        <dbReference type="SAM" id="SignalP"/>
    </source>
</evidence>
<name>A0A1D1VE01_RAMVA</name>
<reference evidence="2 3" key="1">
    <citation type="journal article" date="2016" name="Nat. Commun.">
        <title>Extremotolerant tardigrade genome and improved radiotolerance of human cultured cells by tardigrade-unique protein.</title>
        <authorList>
            <person name="Hashimoto T."/>
            <person name="Horikawa D.D."/>
            <person name="Saito Y."/>
            <person name="Kuwahara H."/>
            <person name="Kozuka-Hata H."/>
            <person name="Shin-I T."/>
            <person name="Minakuchi Y."/>
            <person name="Ohishi K."/>
            <person name="Motoyama A."/>
            <person name="Aizu T."/>
            <person name="Enomoto A."/>
            <person name="Kondo K."/>
            <person name="Tanaka S."/>
            <person name="Hara Y."/>
            <person name="Koshikawa S."/>
            <person name="Sagara H."/>
            <person name="Miura T."/>
            <person name="Yokobori S."/>
            <person name="Miyagawa K."/>
            <person name="Suzuki Y."/>
            <person name="Kubo T."/>
            <person name="Oyama M."/>
            <person name="Kohara Y."/>
            <person name="Fujiyama A."/>
            <person name="Arakawa K."/>
            <person name="Katayama T."/>
            <person name="Toyoda A."/>
            <person name="Kunieda T."/>
        </authorList>
    </citation>
    <scope>NUCLEOTIDE SEQUENCE [LARGE SCALE GENOMIC DNA]</scope>
    <source>
        <strain evidence="2 3">YOKOZUNA-1</strain>
    </source>
</reference>
<dbReference type="AlphaFoldDB" id="A0A1D1VE01"/>
<gene>
    <name evidence="2" type="primary">RvY_08138</name>
    <name evidence="2" type="synonym">RvY_08138.1</name>
    <name evidence="2" type="ORF">RvY_08138-1</name>
</gene>
<feature type="chain" id="PRO_5008898335" evidence="1">
    <location>
        <begin position="25"/>
        <end position="175"/>
    </location>
</feature>
<feature type="signal peptide" evidence="1">
    <location>
        <begin position="1"/>
        <end position="24"/>
    </location>
</feature>
<comment type="caution">
    <text evidence="2">The sequence shown here is derived from an EMBL/GenBank/DDBJ whole genome shotgun (WGS) entry which is preliminary data.</text>
</comment>
<evidence type="ECO:0000313" key="3">
    <source>
        <dbReference type="Proteomes" id="UP000186922"/>
    </source>
</evidence>
<accession>A0A1D1VE01</accession>
<dbReference type="Proteomes" id="UP000186922">
    <property type="component" value="Unassembled WGS sequence"/>
</dbReference>
<protein>
    <submittedName>
        <fullName evidence="2">Uncharacterized protein</fullName>
    </submittedName>
</protein>
<keyword evidence="1" id="KW-0732">Signal</keyword>
<sequence>MKTAWRKLAFTLPLFCCIVNVTYSRILPVGYNPVTYGRFDGTDYGGGIDGNKRGFPPFSMSNFRLRIKPSTSLVSQKTDGQRRLNKRFSYDPVSLPTWPIKVMGEDGTIYAIFLPDKHIPSLRSHLASKPVYGTSTQSTTGERRSKPDEKTAAVVEDAAAVTNFPDLKFVHLRFG</sequence>
<organism evidence="2 3">
    <name type="scientific">Ramazzottius varieornatus</name>
    <name type="common">Water bear</name>
    <name type="synonym">Tardigrade</name>
    <dbReference type="NCBI Taxonomy" id="947166"/>
    <lineage>
        <taxon>Eukaryota</taxon>
        <taxon>Metazoa</taxon>
        <taxon>Ecdysozoa</taxon>
        <taxon>Tardigrada</taxon>
        <taxon>Eutardigrada</taxon>
        <taxon>Parachela</taxon>
        <taxon>Hypsibioidea</taxon>
        <taxon>Ramazzottiidae</taxon>
        <taxon>Ramazzottius</taxon>
    </lineage>
</organism>
<dbReference type="EMBL" id="BDGG01000003">
    <property type="protein sequence ID" value="GAU96738.1"/>
    <property type="molecule type" value="Genomic_DNA"/>
</dbReference>
<evidence type="ECO:0000313" key="2">
    <source>
        <dbReference type="EMBL" id="GAU96738.1"/>
    </source>
</evidence>
<proteinExistence type="predicted"/>